<dbReference type="PATRIC" id="fig|306537.10.peg.68"/>
<feature type="compositionally biased region" description="Low complexity" evidence="1">
    <location>
        <begin position="1"/>
        <end position="57"/>
    </location>
</feature>
<dbReference type="Proteomes" id="UP000000545">
    <property type="component" value="Chromosome"/>
</dbReference>
<keyword evidence="2" id="KW-0472">Membrane</keyword>
<proteinExistence type="predicted"/>
<dbReference type="KEGG" id="cjk:jk0057"/>
<gene>
    <name evidence="3" type="ordered locus">jk0057</name>
</gene>
<feature type="compositionally biased region" description="Low complexity" evidence="1">
    <location>
        <begin position="189"/>
        <end position="204"/>
    </location>
</feature>
<keyword evidence="4" id="KW-1185">Reference proteome</keyword>
<protein>
    <submittedName>
        <fullName evidence="3">Uncharacterized protein</fullName>
    </submittedName>
</protein>
<evidence type="ECO:0000313" key="3">
    <source>
        <dbReference type="EMBL" id="CAI36206.1"/>
    </source>
</evidence>
<feature type="region of interest" description="Disordered" evidence="1">
    <location>
        <begin position="149"/>
        <end position="220"/>
    </location>
</feature>
<dbReference type="OrthoDB" id="4427962at2"/>
<dbReference type="EMBL" id="CR931997">
    <property type="protein sequence ID" value="CAI36206.1"/>
    <property type="molecule type" value="Genomic_DNA"/>
</dbReference>
<keyword evidence="2" id="KW-0812">Transmembrane</keyword>
<dbReference type="HOGENOM" id="CLU_782363_0_0_11"/>
<dbReference type="AlphaFoldDB" id="Q4JYA1"/>
<keyword evidence="2" id="KW-1133">Transmembrane helix</keyword>
<feature type="transmembrane region" description="Helical" evidence="2">
    <location>
        <begin position="126"/>
        <end position="147"/>
    </location>
</feature>
<evidence type="ECO:0000256" key="1">
    <source>
        <dbReference type="SAM" id="MobiDB-lite"/>
    </source>
</evidence>
<reference evidence="3 4" key="1">
    <citation type="journal article" date="2005" name="J. Bacteriol.">
        <title>Complete genome sequence and analysis of the multiresistant nosocomial pathogen Corynebacterium jeikeium K411, a lipid-requiring bacterium of the human skin flora.</title>
        <authorList>
            <person name="Tauch A."/>
            <person name="Kaiser O."/>
            <person name="Hain T."/>
            <person name="Goesmann A."/>
            <person name="Weisshaar B."/>
            <person name="Albersmeier A."/>
            <person name="Bekel T."/>
            <person name="Bischoff N."/>
            <person name="Brune I."/>
            <person name="Chakraborty T."/>
            <person name="Kalinowski J."/>
            <person name="Meyer F."/>
            <person name="Rupp O."/>
            <person name="Schneiker S."/>
            <person name="Viehoever P."/>
            <person name="Puehler A."/>
        </authorList>
    </citation>
    <scope>NUCLEOTIDE SEQUENCE [LARGE SCALE GENOMIC DNA]</scope>
    <source>
        <strain evidence="3 4">K411</strain>
    </source>
</reference>
<accession>Q4JYA1</accession>
<organism evidence="3 4">
    <name type="scientific">Corynebacterium jeikeium (strain K411)</name>
    <dbReference type="NCBI Taxonomy" id="306537"/>
    <lineage>
        <taxon>Bacteria</taxon>
        <taxon>Bacillati</taxon>
        <taxon>Actinomycetota</taxon>
        <taxon>Actinomycetes</taxon>
        <taxon>Mycobacteriales</taxon>
        <taxon>Corynebacteriaceae</taxon>
        <taxon>Corynebacterium</taxon>
    </lineage>
</organism>
<feature type="compositionally biased region" description="Low complexity" evidence="1">
    <location>
        <begin position="93"/>
        <end position="107"/>
    </location>
</feature>
<name>Q4JYA1_CORJK</name>
<evidence type="ECO:0000313" key="4">
    <source>
        <dbReference type="Proteomes" id="UP000000545"/>
    </source>
</evidence>
<sequence>MTNNNPFDNQPNQGGNNGENNPFNNGSSNPGDETTQWGANQNQPQGGQQYGAQQPQPGGYGQPGPQGGYGQPGANGQPGQNPFNQGGYGQSGQPGQPGQNPFAGGAASSYGQNFNSGGNGGGTGKVIGIIVALAVVIALAVGGYFLLAKDDEGSGSDETSTSKSEGADESAEETTSESSEESTEESSEESTSSETSSAPSSSAAKRGDVGGPDDSLPATYKDAMPEKVNDLVNKCQDGTFTLNYYDSSKKSRKMTGANCKGVRGSGWAYWNVDFISDKEYVEVKEKEFKDGGATIVNDKSNEYAGYVKERGNTIVFIFNKDKNIVLESKLIAPKPGEVKQVFDELGYSGVSEDA</sequence>
<dbReference type="RefSeq" id="WP_011272814.1">
    <property type="nucleotide sequence ID" value="NC_007164.1"/>
</dbReference>
<feature type="compositionally biased region" description="Acidic residues" evidence="1">
    <location>
        <begin position="167"/>
        <end position="188"/>
    </location>
</feature>
<feature type="region of interest" description="Disordered" evidence="1">
    <location>
        <begin position="1"/>
        <end position="107"/>
    </location>
</feature>
<dbReference type="eggNOG" id="ENOG5031XDM">
    <property type="taxonomic scope" value="Bacteria"/>
</dbReference>
<evidence type="ECO:0000256" key="2">
    <source>
        <dbReference type="SAM" id="Phobius"/>
    </source>
</evidence>
<feature type="compositionally biased region" description="Low complexity" evidence="1">
    <location>
        <begin position="74"/>
        <end position="85"/>
    </location>
</feature>
<dbReference type="STRING" id="306537.jk0057"/>
<feature type="compositionally biased region" description="Gly residues" evidence="1">
    <location>
        <begin position="58"/>
        <end position="73"/>
    </location>
</feature>